<dbReference type="GO" id="GO:0005737">
    <property type="term" value="C:cytoplasm"/>
    <property type="evidence" value="ECO:0007669"/>
    <property type="project" value="TreeGrafter"/>
</dbReference>
<dbReference type="PANTHER" id="PTHR42850:SF4">
    <property type="entry name" value="ZINC-DEPENDENT ENDOPOLYPHOSPHATASE"/>
    <property type="match status" value="1"/>
</dbReference>
<organism evidence="2 3">
    <name type="scientific">Calidifontibacter indicus</name>
    <dbReference type="NCBI Taxonomy" id="419650"/>
    <lineage>
        <taxon>Bacteria</taxon>
        <taxon>Bacillati</taxon>
        <taxon>Actinomycetota</taxon>
        <taxon>Actinomycetes</taxon>
        <taxon>Micrococcales</taxon>
        <taxon>Dermacoccaceae</taxon>
        <taxon>Calidifontibacter</taxon>
    </lineage>
</organism>
<name>A0A3D9UW75_9MICO</name>
<dbReference type="RefSeq" id="WP_170144007.1">
    <property type="nucleotide sequence ID" value="NZ_QTUA01000001.1"/>
</dbReference>
<proteinExistence type="predicted"/>
<dbReference type="Pfam" id="PF00149">
    <property type="entry name" value="Metallophos"/>
    <property type="match status" value="1"/>
</dbReference>
<dbReference type="GO" id="GO:0016791">
    <property type="term" value="F:phosphatase activity"/>
    <property type="evidence" value="ECO:0007669"/>
    <property type="project" value="TreeGrafter"/>
</dbReference>
<evidence type="ECO:0000313" key="3">
    <source>
        <dbReference type="Proteomes" id="UP000256253"/>
    </source>
</evidence>
<dbReference type="SUPFAM" id="SSF56300">
    <property type="entry name" value="Metallo-dependent phosphatases"/>
    <property type="match status" value="1"/>
</dbReference>
<evidence type="ECO:0000313" key="2">
    <source>
        <dbReference type="EMBL" id="REF30254.1"/>
    </source>
</evidence>
<dbReference type="GO" id="GO:0008803">
    <property type="term" value="F:bis(5'-nucleosyl)-tetraphosphatase (symmetrical) activity"/>
    <property type="evidence" value="ECO:0007669"/>
    <property type="project" value="TreeGrafter"/>
</dbReference>
<dbReference type="InterPro" id="IPR029052">
    <property type="entry name" value="Metallo-depent_PP-like"/>
</dbReference>
<feature type="domain" description="Calcineurin-like phosphoesterase" evidence="1">
    <location>
        <begin position="7"/>
        <end position="135"/>
    </location>
</feature>
<keyword evidence="3" id="KW-1185">Reference proteome</keyword>
<comment type="caution">
    <text evidence="2">The sequence shown here is derived from an EMBL/GenBank/DDBJ whole genome shotgun (WGS) entry which is preliminary data.</text>
</comment>
<sequence length="281" mass="29826">MTSPPDRVAVIGDVGGHVAVLRAELVRLGADPDTGRIPEDLVIVQLGDLVHRGPDSAAVVDLVDVMLRGGQGRWVQLVGNHEAHHVADRVFEWPEELPAAAADRLRAWWSDGSMVVAAAFRAPSGDFLVTHAGLTAGFWRSVLDTPVTAAQTAARLNAWAGRTAGALFRTGSMVNRKRPSIAAGPLWAEAGRELVPSWFETRMPFSQVHGHSSIVDWETGELRGSAAVIHITSADPQTRHEVSRLGGGAIIGVDPCHGQEAAPVSAAWVSDRIGAVVTRPA</sequence>
<dbReference type="InterPro" id="IPR004843">
    <property type="entry name" value="Calcineurin-like_PHP"/>
</dbReference>
<dbReference type="AlphaFoldDB" id="A0A3D9UW75"/>
<reference evidence="2 3" key="1">
    <citation type="submission" date="2018-08" db="EMBL/GenBank/DDBJ databases">
        <title>Sequencing the genomes of 1000 actinobacteria strains.</title>
        <authorList>
            <person name="Klenk H.-P."/>
        </authorList>
    </citation>
    <scope>NUCLEOTIDE SEQUENCE [LARGE SCALE GENOMIC DNA]</scope>
    <source>
        <strain evidence="2 3">DSM 22967</strain>
    </source>
</reference>
<dbReference type="GO" id="GO:0110154">
    <property type="term" value="P:RNA decapping"/>
    <property type="evidence" value="ECO:0007669"/>
    <property type="project" value="TreeGrafter"/>
</dbReference>
<dbReference type="Proteomes" id="UP000256253">
    <property type="component" value="Unassembled WGS sequence"/>
</dbReference>
<gene>
    <name evidence="2" type="ORF">DFJ65_1252</name>
</gene>
<dbReference type="PANTHER" id="PTHR42850">
    <property type="entry name" value="METALLOPHOSPHOESTERASE"/>
    <property type="match status" value="1"/>
</dbReference>
<evidence type="ECO:0000259" key="1">
    <source>
        <dbReference type="Pfam" id="PF00149"/>
    </source>
</evidence>
<dbReference type="Gene3D" id="3.60.21.10">
    <property type="match status" value="1"/>
</dbReference>
<accession>A0A3D9UW75</accession>
<dbReference type="InterPro" id="IPR050126">
    <property type="entry name" value="Ap4A_hydrolase"/>
</dbReference>
<protein>
    <submittedName>
        <fullName evidence="2">Calcineurin-like phosphoesterase family protein</fullName>
    </submittedName>
</protein>
<dbReference type="EMBL" id="QTUA01000001">
    <property type="protein sequence ID" value="REF30254.1"/>
    <property type="molecule type" value="Genomic_DNA"/>
</dbReference>